<dbReference type="InterPro" id="IPR016024">
    <property type="entry name" value="ARM-type_fold"/>
</dbReference>
<evidence type="ECO:0000256" key="1">
    <source>
        <dbReference type="ARBA" id="ARBA00004370"/>
    </source>
</evidence>
<dbReference type="SUPFAM" id="SSF81837">
    <property type="entry name" value="BEACH domain"/>
    <property type="match status" value="1"/>
</dbReference>
<protein>
    <recommendedName>
        <fullName evidence="11">Lipopolysaccharide-responsive and beige-like anchor protein</fullName>
    </recommendedName>
</protein>
<dbReference type="GO" id="GO:0008104">
    <property type="term" value="P:intracellular protein localization"/>
    <property type="evidence" value="ECO:0007669"/>
    <property type="project" value="TreeGrafter"/>
</dbReference>
<dbReference type="Proteomes" id="UP000663851">
    <property type="component" value="Unassembled WGS sequence"/>
</dbReference>
<feature type="compositionally biased region" description="Polar residues" evidence="5">
    <location>
        <begin position="1366"/>
        <end position="1382"/>
    </location>
</feature>
<dbReference type="InterPro" id="IPR001680">
    <property type="entry name" value="WD40_rpt"/>
</dbReference>
<dbReference type="Gene3D" id="1.10.1540.10">
    <property type="entry name" value="BEACH domain"/>
    <property type="match status" value="1"/>
</dbReference>
<dbReference type="Gene3D" id="2.130.10.10">
    <property type="entry name" value="YVTN repeat-like/Quinoprotein amine dehydrogenase"/>
    <property type="match status" value="1"/>
</dbReference>
<feature type="compositionally biased region" description="Basic and acidic residues" evidence="5">
    <location>
        <begin position="1383"/>
        <end position="1398"/>
    </location>
</feature>
<dbReference type="PANTHER" id="PTHR13743">
    <property type="entry name" value="BEIGE/BEACH-RELATED"/>
    <property type="match status" value="1"/>
</dbReference>
<keyword evidence="2" id="KW-0853">WD repeat</keyword>
<feature type="compositionally biased region" description="Basic and acidic residues" evidence="5">
    <location>
        <begin position="1"/>
        <end position="15"/>
    </location>
</feature>
<dbReference type="Gene3D" id="2.60.120.200">
    <property type="match status" value="1"/>
</dbReference>
<dbReference type="EMBL" id="CAJNXB010002433">
    <property type="protein sequence ID" value="CAF3246603.1"/>
    <property type="molecule type" value="Genomic_DNA"/>
</dbReference>
<feature type="compositionally biased region" description="Polar residues" evidence="5">
    <location>
        <begin position="85"/>
        <end position="98"/>
    </location>
</feature>
<evidence type="ECO:0000313" key="8">
    <source>
        <dbReference type="EMBL" id="CAF3246603.1"/>
    </source>
</evidence>
<sequence length="2541" mass="288947">MSTEVDDNKDIHSNEEVQQDNNEIPQEIDQPLHSSKNEQKIESSIDDKQLETQSSPLSTCDNEDNLLKIPSTDINNEEGEEGENSTAATVSEENSSALPLSEDDNTTSDTVQLESLNQSDDTHQLLETIAGKSNKDASLTILNTLVEGDFDLDKNYIIQKPKKFYELFTIFDKMSSSLQAEILSVIIGVMRKSERNLLASVDAQIYGIALELLNRIDDDVVADLLVDILTVLTSLTVNVNELKILLHYLKTENRTWKKHAVKLLNIFKNFPYRYGPDEFFNFPGRNGSGIVLPPIKLWPYQNGFTISTWFRIDPVANGVIEKEKPYLYWFCNSKGHGYTAHFVGNCLVISYSKLKEKAFQHCIQFEFKPREWYMITFTHLYQRWSKSSIHCYINGQLVSNTFFPWSIESADLFDKCYIGCTPDRSDLTSFSGQLSTFYLFSLYLEPLIVQGLYKLGPAYKNQFKFENESAHVLNDSQRKSMYDGKLMSSIVFNYNPVACEEKLVLQAAPKTNVSYFVHTAHAQMLSNVRSVITYSIYSTLHSVGGIQVFFPLFGQLDHQQADGSINYNVCSILLSTLCELIERSYTIQHQMLNSKGFLAIGYHLEKASRQHISMDVLNSLISLTTFFVKIESKNSPLLLKQLFVHIFFNPAIWIYCSVDVQMRLYTYLAIEFVAYSEIYHLLQPISEIIQTLHTIKYFYWVVDPSHRSGFKPKGSDGNRPTREQIIEMRRYMLLYLKQLVISSSGTQEEELQAILNYLHTVHEDDNLVDVLDTTVNLMSEYPRAMVPAFDRRQGLKTVFKLLASSSEITRLQALKLLGFFLQRSTVKRKTDAMQPHNLFSLLADRLLLHPNSFTMATYNVLFEILVEKVSGLLVEKRTSEITPDWKIENPAMIKVIATLLRHASDNIHQYDIKLRFLDDLILLASASRDNRRTILQMSVWQDYLFGLAYVYPTQEIQIEITDRVFDLLKLLLHHAIKFEYGGWRVWIDTLSILHGRITKEDYYRKVNQMVENMKDNDEDEPRTPTGSQSPVDEQSISTPTKSTTSRQVFKSKQLPPYTISEFKYAPMHLRLLNIVFDSIEVDIRLWRSDTTKLITESINNPDNQIFCANVVHIISQMADVLCNASGGLLPLLASATSASHEIELLEYTEGLSPKDALRVLKRVMGLSDLFILGSTANFSELEQEKSMPSGGILRQCLRLTMTTAVRNCMECRFQKFDSSKLPTLSPSAAKGVHKDPLETILELTYLMNTSEAENESEDENDDISLLIASFIKNPESVLQELDIQRLRAIIYRDVVRQDRTKSNKGIVVVVDDTKQSQFLALAIVYFASVLMVSRYRDIIETNQTNLSRQTSIISATPSYRQASISDVNADTSSLNDSTSINDTNHKDTDESGVIDDKTSGISKVDLEATDQDATNLNNTSATSTQYASIASIPTSNQPAISKTELPESKLPEYPKANFNSNAAASSASSSMNITEKLERALSNIAPFLRDIFTEFSHILTKTLVGSHGQELLPNGLHALKHSASVVELVMLLCSQEWQNSLQKHAGLAFIELVNEGRLLAHASKDHVVKVANEAEFILNRMRADDIRKASEFEQLSAQTTVERKGEEQLCEHFITAARQRHQAIASRLQEKYLAMMINDKTAYLNSSRPFWKLDPWEDDLRRRRRLVRNLHGTIHSEATQKSSFNGTNDDLITGVIQEENLLKQLKQQKVQNFNQTTADEEDMLQVDEKDLDHDFSGPIRFSTECSLICGTAVVHGALALTHNAMLFDADEYDDSFSKFDAKMFPYIDNLHGKWHFTEIRAIFSRRYLLQEKALEIFVSNRTSVMFAFNDRSVVKKVVNFLPRVGVGGRYGLPQQRRTALASPKQLFRSANMTQRWQRREISNFEYLIYLNTISGRTYQDLNQYPIFPWIIADYESEKLDLNSPTTYRDLSKPVGALNPTRKAFFIERYNNWESDTMPPFHYGTHYSTAAFTLSWLIRLEPFTTFYLNLQEGKFDHANRVFHSIPVSWQNCQRDSSDVKELIPEFFSLPEMFTNCNHYKLGRTEDGLKVDDVILPKWAETPEDFIRINRAALESEFVSCHLHHWIDLIFGYKQRGPEAVRAVNVFYYLTYEGTVNLDSITNPTDRTAIETQIRNFGQAPSQLLTEPHPPRNSAMNLTPMMYNVSPEDVSMIMKFSSNAPIIHVSANTNPVHSIQAVVTISNKHDFSINKYHSNAGGSTQPYSDGSQSSTQQQAQLPLSMDSILVSNLNLSRRNLGDNFDERIQQRHQSFVVTADNRHIISTGYWDKSFRVQNTDMAKITQVLYGHFDIVTCVCRSEITIAGNCFLATGSRDCTVCVWIWNGTKCAIVDREYPNQEINPSPAAILTGHDTEITCLWISAELGIVLSGSEQSLVLQHTLNGDILRSFENPTKLSTPRLISPSNDGDIIVCYDRSKLCLYTLNGKLMRQAIFEDETIQSMVLNADSQYTVIGGDRGFVQIVRTHDLQPVYAYPQCDASIRSLAITHDQKYIMAGLSTGCLIVFNVNFNVLNQPRREPGTPTANV</sequence>
<dbReference type="SUPFAM" id="SSF48371">
    <property type="entry name" value="ARM repeat"/>
    <property type="match status" value="1"/>
</dbReference>
<dbReference type="Pfam" id="PF13385">
    <property type="entry name" value="Laminin_G_3"/>
    <property type="match status" value="1"/>
</dbReference>
<reference evidence="8" key="1">
    <citation type="submission" date="2021-02" db="EMBL/GenBank/DDBJ databases">
        <authorList>
            <person name="Nowell W R."/>
        </authorList>
    </citation>
    <scope>NUCLEOTIDE SEQUENCE</scope>
</reference>
<feature type="compositionally biased region" description="Polar residues" evidence="5">
    <location>
        <begin position="1024"/>
        <end position="1047"/>
    </location>
</feature>
<comment type="subcellular location">
    <subcellularLocation>
        <location evidence="1">Membrane</location>
    </subcellularLocation>
</comment>
<dbReference type="PROSITE" id="PS50197">
    <property type="entry name" value="BEACH"/>
    <property type="match status" value="1"/>
</dbReference>
<gene>
    <name evidence="9" type="ORF">HFQ381_LOCUS5059</name>
    <name evidence="8" type="ORF">TIS948_LOCUS14956</name>
</gene>
<evidence type="ECO:0000313" key="10">
    <source>
        <dbReference type="Proteomes" id="UP000663825"/>
    </source>
</evidence>
<dbReference type="InterPro" id="IPR000409">
    <property type="entry name" value="BEACH_dom"/>
</dbReference>
<name>A0A817RA11_9BILA</name>
<feature type="region of interest" description="Disordered" evidence="5">
    <location>
        <begin position="1366"/>
        <end position="1398"/>
    </location>
</feature>
<dbReference type="CDD" id="cd06071">
    <property type="entry name" value="Beach"/>
    <property type="match status" value="1"/>
</dbReference>
<dbReference type="SUPFAM" id="SSF50729">
    <property type="entry name" value="PH domain-like"/>
    <property type="match status" value="1"/>
</dbReference>
<dbReference type="InterPro" id="IPR036372">
    <property type="entry name" value="BEACH_dom_sf"/>
</dbReference>
<accession>A0A817RA11</accession>
<dbReference type="InterPro" id="IPR036322">
    <property type="entry name" value="WD40_repeat_dom_sf"/>
</dbReference>
<dbReference type="Pfam" id="PF20426">
    <property type="entry name" value="NBCH_WD40"/>
    <property type="match status" value="1"/>
</dbReference>
<dbReference type="InterPro" id="IPR023362">
    <property type="entry name" value="PH-BEACH_dom"/>
</dbReference>
<evidence type="ECO:0008006" key="11">
    <source>
        <dbReference type="Google" id="ProtNLM"/>
    </source>
</evidence>
<evidence type="ECO:0000313" key="9">
    <source>
        <dbReference type="EMBL" id="CAF4162505.1"/>
    </source>
</evidence>
<dbReference type="InterPro" id="IPR011993">
    <property type="entry name" value="PH-like_dom_sf"/>
</dbReference>
<dbReference type="OrthoDB" id="26681at2759"/>
<feature type="domain" description="BEACH" evidence="6">
    <location>
        <begin position="1861"/>
        <end position="2150"/>
    </location>
</feature>
<dbReference type="SUPFAM" id="SSF50978">
    <property type="entry name" value="WD40 repeat-like"/>
    <property type="match status" value="1"/>
</dbReference>
<dbReference type="FunFam" id="1.10.1540.10:FF:000001">
    <property type="entry name" value="neurobeachin isoform X1"/>
    <property type="match status" value="1"/>
</dbReference>
<dbReference type="PANTHER" id="PTHR13743:SF162">
    <property type="entry name" value="NEUROBEACHIN"/>
    <property type="match status" value="1"/>
</dbReference>
<keyword evidence="4" id="KW-0472">Membrane</keyword>
<dbReference type="GO" id="GO:0016020">
    <property type="term" value="C:membrane"/>
    <property type="evidence" value="ECO:0007669"/>
    <property type="project" value="UniProtKB-SubCell"/>
</dbReference>
<dbReference type="Pfam" id="PF14844">
    <property type="entry name" value="PH_BEACH"/>
    <property type="match status" value="1"/>
</dbReference>
<dbReference type="InterPro" id="IPR010508">
    <property type="entry name" value="NBEA-like_DUF1088"/>
</dbReference>
<evidence type="ECO:0000256" key="3">
    <source>
        <dbReference type="ARBA" id="ARBA00022737"/>
    </source>
</evidence>
<dbReference type="InterPro" id="IPR046851">
    <property type="entry name" value="NBCH_WD40"/>
</dbReference>
<dbReference type="SMART" id="SM00320">
    <property type="entry name" value="WD40"/>
    <property type="match status" value="4"/>
</dbReference>
<feature type="compositionally biased region" description="Polar residues" evidence="5">
    <location>
        <begin position="51"/>
        <end position="60"/>
    </location>
</feature>
<dbReference type="InterPro" id="IPR050865">
    <property type="entry name" value="BEACH_Domain"/>
</dbReference>
<dbReference type="GO" id="GO:0019901">
    <property type="term" value="F:protein kinase binding"/>
    <property type="evidence" value="ECO:0007669"/>
    <property type="project" value="TreeGrafter"/>
</dbReference>
<dbReference type="Pfam" id="PF02138">
    <property type="entry name" value="Beach"/>
    <property type="match status" value="1"/>
</dbReference>
<organism evidence="8 10">
    <name type="scientific">Rotaria socialis</name>
    <dbReference type="NCBI Taxonomy" id="392032"/>
    <lineage>
        <taxon>Eukaryota</taxon>
        <taxon>Metazoa</taxon>
        <taxon>Spiralia</taxon>
        <taxon>Gnathifera</taxon>
        <taxon>Rotifera</taxon>
        <taxon>Eurotatoria</taxon>
        <taxon>Bdelloidea</taxon>
        <taxon>Philodinida</taxon>
        <taxon>Philodinidae</taxon>
        <taxon>Rotaria</taxon>
    </lineage>
</organism>
<keyword evidence="3" id="KW-0677">Repeat</keyword>
<dbReference type="SMART" id="SM01026">
    <property type="entry name" value="Beach"/>
    <property type="match status" value="1"/>
</dbReference>
<feature type="region of interest" description="Disordered" evidence="5">
    <location>
        <begin position="2210"/>
        <end position="2232"/>
    </location>
</feature>
<dbReference type="InterPro" id="IPR013320">
    <property type="entry name" value="ConA-like_dom_sf"/>
</dbReference>
<evidence type="ECO:0000256" key="4">
    <source>
        <dbReference type="ARBA" id="ARBA00023136"/>
    </source>
</evidence>
<dbReference type="Pfam" id="PF06469">
    <property type="entry name" value="DUF1088"/>
    <property type="match status" value="1"/>
</dbReference>
<proteinExistence type="predicted"/>
<evidence type="ECO:0000259" key="7">
    <source>
        <dbReference type="PROSITE" id="PS51783"/>
    </source>
</evidence>
<evidence type="ECO:0000256" key="2">
    <source>
        <dbReference type="ARBA" id="ARBA00022574"/>
    </source>
</evidence>
<feature type="domain" description="BEACH-type PH" evidence="7">
    <location>
        <begin position="1734"/>
        <end position="1842"/>
    </location>
</feature>
<dbReference type="CDD" id="cd01201">
    <property type="entry name" value="PH_BEACH"/>
    <property type="match status" value="1"/>
</dbReference>
<dbReference type="InterPro" id="IPR015943">
    <property type="entry name" value="WD40/YVTN_repeat-like_dom_sf"/>
</dbReference>
<dbReference type="GO" id="GO:0005829">
    <property type="term" value="C:cytosol"/>
    <property type="evidence" value="ECO:0007669"/>
    <property type="project" value="TreeGrafter"/>
</dbReference>
<dbReference type="InterPro" id="IPR031570">
    <property type="entry name" value="NBEA/BDCP_DUF4704"/>
</dbReference>
<dbReference type="Pfam" id="PF15787">
    <property type="entry name" value="DUF4704"/>
    <property type="match status" value="1"/>
</dbReference>
<dbReference type="Proteomes" id="UP000663825">
    <property type="component" value="Unassembled WGS sequence"/>
</dbReference>
<feature type="region of interest" description="Disordered" evidence="5">
    <location>
        <begin position="1"/>
        <end position="109"/>
    </location>
</feature>
<dbReference type="Gene3D" id="2.30.29.30">
    <property type="entry name" value="Pleckstrin-homology domain (PH domain)/Phosphotyrosine-binding domain (PTB)"/>
    <property type="match status" value="1"/>
</dbReference>
<evidence type="ECO:0000259" key="6">
    <source>
        <dbReference type="PROSITE" id="PS50197"/>
    </source>
</evidence>
<dbReference type="EMBL" id="CAJOBO010000207">
    <property type="protein sequence ID" value="CAF4162505.1"/>
    <property type="molecule type" value="Genomic_DNA"/>
</dbReference>
<evidence type="ECO:0000256" key="5">
    <source>
        <dbReference type="SAM" id="MobiDB-lite"/>
    </source>
</evidence>
<dbReference type="PROSITE" id="PS51783">
    <property type="entry name" value="PH_BEACH"/>
    <property type="match status" value="1"/>
</dbReference>
<feature type="compositionally biased region" description="Basic and acidic residues" evidence="5">
    <location>
        <begin position="35"/>
        <end position="50"/>
    </location>
</feature>
<dbReference type="SUPFAM" id="SSF49899">
    <property type="entry name" value="Concanavalin A-like lectins/glucanases"/>
    <property type="match status" value="1"/>
</dbReference>
<comment type="caution">
    <text evidence="8">The sequence shown here is derived from an EMBL/GenBank/DDBJ whole genome shotgun (WGS) entry which is preliminary data.</text>
</comment>
<feature type="region of interest" description="Disordered" evidence="5">
    <location>
        <begin position="1013"/>
        <end position="1047"/>
    </location>
</feature>